<dbReference type="RefSeq" id="WP_146926916.1">
    <property type="nucleotide sequence ID" value="NZ_BJUB01000004.1"/>
</dbReference>
<dbReference type="GO" id="GO:0042597">
    <property type="term" value="C:periplasmic space"/>
    <property type="evidence" value="ECO:0007669"/>
    <property type="project" value="UniProtKB-SubCell"/>
</dbReference>
<dbReference type="PANTHER" id="PTHR30024:SF47">
    <property type="entry name" value="TAURINE-BINDING PERIPLASMIC PROTEIN"/>
    <property type="match status" value="1"/>
</dbReference>
<comment type="caution">
    <text evidence="10">The sequence shown here is derived from an EMBL/GenBank/DDBJ whole genome shotgun (WGS) entry which is preliminary data.</text>
</comment>
<feature type="signal peptide" evidence="9">
    <location>
        <begin position="1"/>
        <end position="28"/>
    </location>
</feature>
<keyword evidence="4" id="KW-0813">Transport</keyword>
<dbReference type="GO" id="GO:0042626">
    <property type="term" value="F:ATPase-coupled transmembrane transporter activity"/>
    <property type="evidence" value="ECO:0007669"/>
    <property type="project" value="InterPro"/>
</dbReference>
<keyword evidence="6" id="KW-0997">Cell inner membrane</keyword>
<dbReference type="NCBIfam" id="TIGR01728">
    <property type="entry name" value="SsuA_fam"/>
    <property type="match status" value="1"/>
</dbReference>
<name>A0A510V2I7_9CELL</name>
<evidence type="ECO:0000256" key="2">
    <source>
        <dbReference type="ARBA" id="ARBA00004533"/>
    </source>
</evidence>
<keyword evidence="5" id="KW-1003">Cell membrane</keyword>
<dbReference type="CDD" id="cd13553">
    <property type="entry name" value="PBP2_NrtA_CpmA_like"/>
    <property type="match status" value="1"/>
</dbReference>
<evidence type="ECO:0000256" key="4">
    <source>
        <dbReference type="ARBA" id="ARBA00022448"/>
    </source>
</evidence>
<evidence type="ECO:0000256" key="1">
    <source>
        <dbReference type="ARBA" id="ARBA00004418"/>
    </source>
</evidence>
<dbReference type="SUPFAM" id="SSF53850">
    <property type="entry name" value="Periplasmic binding protein-like II"/>
    <property type="match status" value="1"/>
</dbReference>
<evidence type="ECO:0000313" key="11">
    <source>
        <dbReference type="Proteomes" id="UP000321118"/>
    </source>
</evidence>
<organism evidence="10 11">
    <name type="scientific">Cellulomonas xylanilytica</name>
    <dbReference type="NCBI Taxonomy" id="233583"/>
    <lineage>
        <taxon>Bacteria</taxon>
        <taxon>Bacillati</taxon>
        <taxon>Actinomycetota</taxon>
        <taxon>Actinomycetes</taxon>
        <taxon>Micrococcales</taxon>
        <taxon>Cellulomonadaceae</taxon>
        <taxon>Cellulomonas</taxon>
    </lineage>
</organism>
<keyword evidence="11" id="KW-1185">Reference proteome</keyword>
<keyword evidence="7 9" id="KW-0732">Signal</keyword>
<sequence>MTARPARLTAALLAAGLLASLGACSSSAAGEPAAGSTADASAAAADLAEAPELRLGYFANLTHAVALVGVDDGTYQEALGDTTLTTSIFNAGPAAVEALFGGAIDATFIGPNPAINAFAQSNGEAVRIVSGATSGGAQLVVRDGIDSPEDLVGTTLATPQLGNTQDVALRAWLAEEGLETSLTGGASDVTIAPQENSQTLDLFKAGELDGAWLPEPWASRLVVDAGAHVLLDEKELWPEGDFVTTHLIVATEYLSKYPGTVKKLLEAEYATSEWIAANPDEAKTLSNTVIEKLSGKPLSTDVLDRAWGNLRITLDPIASSLQTSADHAVAAGTSKETDLQGIYDLTLLNEVLAENDQEPVSDGGLGASGK</sequence>
<dbReference type="Gene3D" id="3.40.190.10">
    <property type="entry name" value="Periplasmic binding protein-like II"/>
    <property type="match status" value="2"/>
</dbReference>
<dbReference type="Pfam" id="PF13379">
    <property type="entry name" value="NMT1_2"/>
    <property type="match status" value="1"/>
</dbReference>
<dbReference type="OrthoDB" id="506341at2"/>
<evidence type="ECO:0000256" key="3">
    <source>
        <dbReference type="ARBA" id="ARBA00010742"/>
    </source>
</evidence>
<protein>
    <submittedName>
        <fullName evidence="10">Lipoprotein</fullName>
    </submittedName>
</protein>
<proteinExistence type="inferred from homology"/>
<comment type="subcellular location">
    <subcellularLocation>
        <location evidence="2">Cell inner membrane</location>
    </subcellularLocation>
    <subcellularLocation>
        <location evidence="1">Periplasm</location>
    </subcellularLocation>
</comment>
<comment type="similarity">
    <text evidence="3">Belongs to the bacterial solute-binding protein SsuA/TauA family.</text>
</comment>
<dbReference type="PROSITE" id="PS51257">
    <property type="entry name" value="PROKAR_LIPOPROTEIN"/>
    <property type="match status" value="1"/>
</dbReference>
<keyword evidence="8" id="KW-0472">Membrane</keyword>
<evidence type="ECO:0000313" key="10">
    <source>
        <dbReference type="EMBL" id="GEK21112.1"/>
    </source>
</evidence>
<dbReference type="GO" id="GO:0005886">
    <property type="term" value="C:plasma membrane"/>
    <property type="evidence" value="ECO:0007669"/>
    <property type="project" value="UniProtKB-SubCell"/>
</dbReference>
<evidence type="ECO:0000256" key="7">
    <source>
        <dbReference type="ARBA" id="ARBA00022729"/>
    </source>
</evidence>
<dbReference type="EMBL" id="BJUB01000004">
    <property type="protein sequence ID" value="GEK21112.1"/>
    <property type="molecule type" value="Genomic_DNA"/>
</dbReference>
<dbReference type="AlphaFoldDB" id="A0A510V2I7"/>
<keyword evidence="10" id="KW-0449">Lipoprotein</keyword>
<dbReference type="PANTHER" id="PTHR30024">
    <property type="entry name" value="ALIPHATIC SULFONATES-BINDING PROTEIN-RELATED"/>
    <property type="match status" value="1"/>
</dbReference>
<evidence type="ECO:0000256" key="6">
    <source>
        <dbReference type="ARBA" id="ARBA00022519"/>
    </source>
</evidence>
<gene>
    <name evidence="10" type="ORF">CXY01_16320</name>
</gene>
<evidence type="ECO:0000256" key="9">
    <source>
        <dbReference type="SAM" id="SignalP"/>
    </source>
</evidence>
<dbReference type="InterPro" id="IPR010067">
    <property type="entry name" value="ABC_SsuA_sub-bd"/>
</dbReference>
<dbReference type="Proteomes" id="UP000321118">
    <property type="component" value="Unassembled WGS sequence"/>
</dbReference>
<accession>A0A510V2I7</accession>
<reference evidence="10 11" key="1">
    <citation type="submission" date="2019-07" db="EMBL/GenBank/DDBJ databases">
        <title>Whole genome shotgun sequence of Cellulomonas xylanilytica NBRC 101102.</title>
        <authorList>
            <person name="Hosoyama A."/>
            <person name="Uohara A."/>
            <person name="Ohji S."/>
            <person name="Ichikawa N."/>
        </authorList>
    </citation>
    <scope>NUCLEOTIDE SEQUENCE [LARGE SCALE GENOMIC DNA]</scope>
    <source>
        <strain evidence="10 11">NBRC 101102</strain>
    </source>
</reference>
<feature type="chain" id="PRO_5021901370" evidence="9">
    <location>
        <begin position="29"/>
        <end position="370"/>
    </location>
</feature>
<evidence type="ECO:0000256" key="8">
    <source>
        <dbReference type="ARBA" id="ARBA00023136"/>
    </source>
</evidence>
<dbReference type="InterPro" id="IPR044527">
    <property type="entry name" value="NrtA/CpmA_ABC-bd_dom"/>
</dbReference>
<evidence type="ECO:0000256" key="5">
    <source>
        <dbReference type="ARBA" id="ARBA00022475"/>
    </source>
</evidence>